<dbReference type="AlphaFoldDB" id="A0A7I8KBN1"/>
<dbReference type="GO" id="GO:0033617">
    <property type="term" value="P:mitochondrial respiratory chain complex IV assembly"/>
    <property type="evidence" value="ECO:0007669"/>
    <property type="project" value="TreeGrafter"/>
</dbReference>
<dbReference type="Pfam" id="PF02630">
    <property type="entry name" value="SCO1-SenC"/>
    <property type="match status" value="1"/>
</dbReference>
<reference evidence="2" key="1">
    <citation type="submission" date="2020-02" db="EMBL/GenBank/DDBJ databases">
        <authorList>
            <person name="Scholz U."/>
            <person name="Mascher M."/>
            <person name="Fiebig A."/>
        </authorList>
    </citation>
    <scope>NUCLEOTIDE SEQUENCE</scope>
</reference>
<dbReference type="PANTHER" id="PTHR12151:SF1">
    <property type="entry name" value="PROTEIN SCO1 HOMOLOG 2, MITOCHONDRIAL"/>
    <property type="match status" value="1"/>
</dbReference>
<dbReference type="SUPFAM" id="SSF52833">
    <property type="entry name" value="Thioredoxin-like"/>
    <property type="match status" value="1"/>
</dbReference>
<dbReference type="EMBL" id="LR746267">
    <property type="protein sequence ID" value="CAA7395101.1"/>
    <property type="molecule type" value="Genomic_DNA"/>
</dbReference>
<name>A0A7I8KBN1_SPIIN</name>
<comment type="similarity">
    <text evidence="1">Belongs to the SCO1/2 family.</text>
</comment>
<evidence type="ECO:0000313" key="2">
    <source>
        <dbReference type="EMBL" id="CAA7395101.1"/>
    </source>
</evidence>
<accession>A0A7I8KBN1</accession>
<dbReference type="OrthoDB" id="270009at2759"/>
<dbReference type="InterPro" id="IPR003782">
    <property type="entry name" value="SCO1/SenC"/>
</dbReference>
<keyword evidence="3" id="KW-1185">Reference proteome</keyword>
<evidence type="ECO:0000313" key="3">
    <source>
        <dbReference type="Proteomes" id="UP000663760"/>
    </source>
</evidence>
<dbReference type="Gene3D" id="3.40.30.10">
    <property type="entry name" value="Glutaredoxin"/>
    <property type="match status" value="1"/>
</dbReference>
<dbReference type="FunFam" id="3.40.30.10:FF:000013">
    <property type="entry name" value="Blast:Protein SCO1 homolog, mitochondrial"/>
    <property type="match status" value="1"/>
</dbReference>
<dbReference type="GO" id="GO:0005739">
    <property type="term" value="C:mitochondrion"/>
    <property type="evidence" value="ECO:0007669"/>
    <property type="project" value="GOC"/>
</dbReference>
<sequence>MTAQSSFEIGSPVNACMLKIYFLTLRLGHRPAQFCSYSGSKFPRDRNDLSEFDKALPSWSLRDYIIPPAVLLVFGAGVWLIHSNDERRATSGSSQTKRFERNPQGVWPYGGPFRLINTENKTVTEADLQGSWILMYFGYTSSPDVGPEEVQKMAEAIDILEDQHHLKITPVYISIDPQRDSPAQLRAYLQEFHPKIIGLTGPAAAIKQIAQEFRIFFKKSEEEGQDYLIESTNDMILLNPKTEIVGRFGVRYDAVQLSDAVAKEVKKAAG</sequence>
<dbReference type="InterPro" id="IPR036249">
    <property type="entry name" value="Thioredoxin-like_sf"/>
</dbReference>
<dbReference type="Proteomes" id="UP000663760">
    <property type="component" value="Chromosome 4"/>
</dbReference>
<dbReference type="PANTHER" id="PTHR12151">
    <property type="entry name" value="ELECTRON TRANSPORT PROTIN SCO1/SENC FAMILY MEMBER"/>
    <property type="match status" value="1"/>
</dbReference>
<proteinExistence type="inferred from homology"/>
<evidence type="ECO:0000256" key="1">
    <source>
        <dbReference type="ARBA" id="ARBA00010996"/>
    </source>
</evidence>
<gene>
    <name evidence="2" type="ORF">SI8410_04005762</name>
</gene>
<dbReference type="CDD" id="cd02968">
    <property type="entry name" value="SCO"/>
    <property type="match status" value="1"/>
</dbReference>
<protein>
    <submittedName>
        <fullName evidence="2">Uncharacterized protein</fullName>
    </submittedName>
</protein>
<organism evidence="2 3">
    <name type="scientific">Spirodela intermedia</name>
    <name type="common">Intermediate duckweed</name>
    <dbReference type="NCBI Taxonomy" id="51605"/>
    <lineage>
        <taxon>Eukaryota</taxon>
        <taxon>Viridiplantae</taxon>
        <taxon>Streptophyta</taxon>
        <taxon>Embryophyta</taxon>
        <taxon>Tracheophyta</taxon>
        <taxon>Spermatophyta</taxon>
        <taxon>Magnoliopsida</taxon>
        <taxon>Liliopsida</taxon>
        <taxon>Araceae</taxon>
        <taxon>Lemnoideae</taxon>
        <taxon>Spirodela</taxon>
    </lineage>
</organism>